<gene>
    <name evidence="1" type="ORF">PISMIDRAFT_10215</name>
</gene>
<reference evidence="2" key="2">
    <citation type="submission" date="2015-01" db="EMBL/GenBank/DDBJ databases">
        <title>Evolutionary Origins and Diversification of the Mycorrhizal Mutualists.</title>
        <authorList>
            <consortium name="DOE Joint Genome Institute"/>
            <consortium name="Mycorrhizal Genomics Consortium"/>
            <person name="Kohler A."/>
            <person name="Kuo A."/>
            <person name="Nagy L.G."/>
            <person name="Floudas D."/>
            <person name="Copeland A."/>
            <person name="Barry K.W."/>
            <person name="Cichocki N."/>
            <person name="Veneault-Fourrey C."/>
            <person name="LaButti K."/>
            <person name="Lindquist E.A."/>
            <person name="Lipzen A."/>
            <person name="Lundell T."/>
            <person name="Morin E."/>
            <person name="Murat C."/>
            <person name="Riley R."/>
            <person name="Ohm R."/>
            <person name="Sun H."/>
            <person name="Tunlid A."/>
            <person name="Henrissat B."/>
            <person name="Grigoriev I.V."/>
            <person name="Hibbett D.S."/>
            <person name="Martin F."/>
        </authorList>
    </citation>
    <scope>NUCLEOTIDE SEQUENCE [LARGE SCALE GENOMIC DNA]</scope>
    <source>
        <strain evidence="2">441</strain>
    </source>
</reference>
<dbReference type="AlphaFoldDB" id="A0A0C9YH91"/>
<protein>
    <submittedName>
        <fullName evidence="1">Uncharacterized protein</fullName>
    </submittedName>
</protein>
<keyword evidence="2" id="KW-1185">Reference proteome</keyword>
<dbReference type="HOGENOM" id="CLU_046434_1_0_1"/>
<evidence type="ECO:0000313" key="1">
    <source>
        <dbReference type="EMBL" id="KIK24360.1"/>
    </source>
</evidence>
<dbReference type="Proteomes" id="UP000054018">
    <property type="component" value="Unassembled WGS sequence"/>
</dbReference>
<reference evidence="1 2" key="1">
    <citation type="submission" date="2014-04" db="EMBL/GenBank/DDBJ databases">
        <authorList>
            <consortium name="DOE Joint Genome Institute"/>
            <person name="Kuo A."/>
            <person name="Kohler A."/>
            <person name="Costa M.D."/>
            <person name="Nagy L.G."/>
            <person name="Floudas D."/>
            <person name="Copeland A."/>
            <person name="Barry K.W."/>
            <person name="Cichocki N."/>
            <person name="Veneault-Fourrey C."/>
            <person name="LaButti K."/>
            <person name="Lindquist E.A."/>
            <person name="Lipzen A."/>
            <person name="Lundell T."/>
            <person name="Morin E."/>
            <person name="Murat C."/>
            <person name="Sun H."/>
            <person name="Tunlid A."/>
            <person name="Henrissat B."/>
            <person name="Grigoriev I.V."/>
            <person name="Hibbett D.S."/>
            <person name="Martin F."/>
            <person name="Nordberg H.P."/>
            <person name="Cantor M.N."/>
            <person name="Hua S.X."/>
        </authorList>
    </citation>
    <scope>NUCLEOTIDE SEQUENCE [LARGE SCALE GENOMIC DNA]</scope>
    <source>
        <strain evidence="1 2">441</strain>
    </source>
</reference>
<sequence>MTTNSWLLHCKDQLQQLGYYLADDNILNSIKWIRQGQSDFLAVSGDNDGSERELAVLSAIVQINSNDYWLTSDGGYCKGSSFCLRFCDVKPSCTICEPSTTPLKNDFSAVIKNLRAIVMKCATPGYKQGKGFFFYDNSTTNPSCFKIRHKLFEQLEHDNTEHNVLEFPNAPESADFLPQNWSLSREEMREELYLLENTHRINPLPAYDISGHLIPPAAYQRSLENAIVELQFNLCHWPIASKAGTAAFDSYTADIVLICILVPPPPPINNNFHKKQKISLFLDPDYAAGPSKKKHKYVITTH</sequence>
<dbReference type="OrthoDB" id="2685635at2759"/>
<name>A0A0C9YH91_9AGAM</name>
<evidence type="ECO:0000313" key="2">
    <source>
        <dbReference type="Proteomes" id="UP000054018"/>
    </source>
</evidence>
<accession>A0A0C9YH91</accession>
<organism evidence="1 2">
    <name type="scientific">Pisolithus microcarpus 441</name>
    <dbReference type="NCBI Taxonomy" id="765257"/>
    <lineage>
        <taxon>Eukaryota</taxon>
        <taxon>Fungi</taxon>
        <taxon>Dikarya</taxon>
        <taxon>Basidiomycota</taxon>
        <taxon>Agaricomycotina</taxon>
        <taxon>Agaricomycetes</taxon>
        <taxon>Agaricomycetidae</taxon>
        <taxon>Boletales</taxon>
        <taxon>Sclerodermatineae</taxon>
        <taxon>Pisolithaceae</taxon>
        <taxon>Pisolithus</taxon>
    </lineage>
</organism>
<dbReference type="EMBL" id="KN833716">
    <property type="protein sequence ID" value="KIK24360.1"/>
    <property type="molecule type" value="Genomic_DNA"/>
</dbReference>
<proteinExistence type="predicted"/>